<protein>
    <recommendedName>
        <fullName evidence="4">Secreted protein</fullName>
    </recommendedName>
</protein>
<comment type="caution">
    <text evidence="2">The sequence shown here is derived from an EMBL/GenBank/DDBJ whole genome shotgun (WGS) entry which is preliminary data.</text>
</comment>
<dbReference type="RefSeq" id="WP_229923163.1">
    <property type="nucleotide sequence ID" value="NZ_BNBN01000001.1"/>
</dbReference>
<keyword evidence="3" id="KW-1185">Reference proteome</keyword>
<accession>A0A7X0HA06</accession>
<sequence length="65" mass="5973">MAAVASLAAGFVAAMVSPAPGAHAAAPADQLGSLPVSGELLDEVADTATDAVTGVASQAGPAAGK</sequence>
<keyword evidence="1" id="KW-0732">Signal</keyword>
<evidence type="ECO:0008006" key="4">
    <source>
        <dbReference type="Google" id="ProtNLM"/>
    </source>
</evidence>
<dbReference type="AlphaFoldDB" id="A0A7X0HA06"/>
<evidence type="ECO:0000313" key="2">
    <source>
        <dbReference type="EMBL" id="MBB6433670.1"/>
    </source>
</evidence>
<dbReference type="Proteomes" id="UP000540423">
    <property type="component" value="Unassembled WGS sequence"/>
</dbReference>
<dbReference type="EMBL" id="JACHEM010000001">
    <property type="protein sequence ID" value="MBB6433670.1"/>
    <property type="molecule type" value="Genomic_DNA"/>
</dbReference>
<evidence type="ECO:0000313" key="3">
    <source>
        <dbReference type="Proteomes" id="UP000540423"/>
    </source>
</evidence>
<name>A0A7X0HA06_9ACTN</name>
<organism evidence="2 3">
    <name type="scientific">Streptomyces candidus</name>
    <dbReference type="NCBI Taxonomy" id="67283"/>
    <lineage>
        <taxon>Bacteria</taxon>
        <taxon>Bacillati</taxon>
        <taxon>Actinomycetota</taxon>
        <taxon>Actinomycetes</taxon>
        <taxon>Kitasatosporales</taxon>
        <taxon>Streptomycetaceae</taxon>
        <taxon>Streptomyces</taxon>
    </lineage>
</organism>
<evidence type="ECO:0000256" key="1">
    <source>
        <dbReference type="SAM" id="SignalP"/>
    </source>
</evidence>
<reference evidence="2 3" key="1">
    <citation type="submission" date="2020-08" db="EMBL/GenBank/DDBJ databases">
        <title>Genomic Encyclopedia of Type Strains, Phase IV (KMG-IV): sequencing the most valuable type-strain genomes for metagenomic binning, comparative biology and taxonomic classification.</title>
        <authorList>
            <person name="Goeker M."/>
        </authorList>
    </citation>
    <scope>NUCLEOTIDE SEQUENCE [LARGE SCALE GENOMIC DNA]</scope>
    <source>
        <strain evidence="2 3">DSM 40141</strain>
    </source>
</reference>
<gene>
    <name evidence="2" type="ORF">HNQ79_000108</name>
</gene>
<feature type="chain" id="PRO_5031233888" description="Secreted protein" evidence="1">
    <location>
        <begin position="25"/>
        <end position="65"/>
    </location>
</feature>
<feature type="signal peptide" evidence="1">
    <location>
        <begin position="1"/>
        <end position="24"/>
    </location>
</feature>
<proteinExistence type="predicted"/>